<dbReference type="Gene3D" id="2.70.130.10">
    <property type="entry name" value="Mannose-6-phosphate receptor binding domain"/>
    <property type="match status" value="1"/>
</dbReference>
<keyword evidence="5" id="KW-0175">Coiled coil</keyword>
<dbReference type="SUPFAM" id="SSF50911">
    <property type="entry name" value="Mannose 6-phosphate receptor domain"/>
    <property type="match status" value="1"/>
</dbReference>
<dbReference type="KEGG" id="ddi:DDB_G0271120"/>
<feature type="domain" description="MRH" evidence="8">
    <location>
        <begin position="419"/>
        <end position="510"/>
    </location>
</feature>
<dbReference type="Proteomes" id="UP000002195">
    <property type="component" value="Unassembled WGS sequence"/>
</dbReference>
<dbReference type="InterPro" id="IPR036607">
    <property type="entry name" value="PRKCSH"/>
</dbReference>
<dbReference type="OMA" id="YENGQHC"/>
<dbReference type="FunCoup" id="Q55BK1">
    <property type="interactions" value="1026"/>
</dbReference>
<evidence type="ECO:0000256" key="2">
    <source>
        <dbReference type="ARBA" id="ARBA00022729"/>
    </source>
</evidence>
<dbReference type="GeneID" id="8617804"/>
<keyword evidence="3" id="KW-0256">Endoplasmic reticulum</keyword>
<keyword evidence="4" id="KW-1015">Disulfide bond</keyword>
<comment type="caution">
    <text evidence="9">The sequence shown here is derived from an EMBL/GenBank/DDBJ whole genome shotgun (WGS) entry which is preliminary data.</text>
</comment>
<evidence type="ECO:0000256" key="3">
    <source>
        <dbReference type="ARBA" id="ARBA00022824"/>
    </source>
</evidence>
<feature type="compositionally biased region" description="Basic and acidic residues" evidence="6">
    <location>
        <begin position="226"/>
        <end position="237"/>
    </location>
</feature>
<dbReference type="Pfam" id="PF12999">
    <property type="entry name" value="PRKCSH-like"/>
    <property type="match status" value="1"/>
</dbReference>
<dbReference type="eggNOG" id="KOG2397">
    <property type="taxonomic scope" value="Eukaryota"/>
</dbReference>
<dbReference type="InParanoid" id="Q55BK1"/>
<gene>
    <name evidence="9" type="ORF">DDB_G0271120</name>
</gene>
<name>Q55BK1_DICDI</name>
<dbReference type="GO" id="GO:0006491">
    <property type="term" value="P:N-glycan processing"/>
    <property type="evidence" value="ECO:0000318"/>
    <property type="project" value="GO_Central"/>
</dbReference>
<evidence type="ECO:0000259" key="8">
    <source>
        <dbReference type="PROSITE" id="PS51914"/>
    </source>
</evidence>
<dbReference type="PaxDb" id="44689-DDB0302505"/>
<dbReference type="InterPro" id="IPR028146">
    <property type="entry name" value="PRKCSH_N"/>
</dbReference>
<dbReference type="AlphaFoldDB" id="Q55BK1"/>
<feature type="compositionally biased region" description="Acidic residues" evidence="6">
    <location>
        <begin position="318"/>
        <end position="334"/>
    </location>
</feature>
<dbReference type="InterPro" id="IPR002172">
    <property type="entry name" value="LDrepeatLR_classA_rpt"/>
</dbReference>
<dbReference type="VEuPathDB" id="AmoebaDB:DDB_G0271120"/>
<proteinExistence type="predicted"/>
<dbReference type="PANTHER" id="PTHR12630:SF1">
    <property type="entry name" value="GLUCOSIDASE 2 SUBUNIT BETA"/>
    <property type="match status" value="1"/>
</dbReference>
<dbReference type="dictyBase" id="DDB_G0271120"/>
<dbReference type="RefSeq" id="XP_645813.2">
    <property type="nucleotide sequence ID" value="XM_640721.2"/>
</dbReference>
<feature type="chain" id="PRO_5004249791" description="Glucosidase 2 subunit beta" evidence="7">
    <location>
        <begin position="21"/>
        <end position="524"/>
    </location>
</feature>
<dbReference type="InterPro" id="IPR009011">
    <property type="entry name" value="Man6P_isomerase_rcpt-bd_dom_sf"/>
</dbReference>
<feature type="compositionally biased region" description="Low complexity" evidence="6">
    <location>
        <begin position="270"/>
        <end position="280"/>
    </location>
</feature>
<dbReference type="PANTHER" id="PTHR12630">
    <property type="entry name" value="N-LINKED OLIGOSACCHARIDE PROCESSING"/>
    <property type="match status" value="1"/>
</dbReference>
<dbReference type="Pfam" id="PF13015">
    <property type="entry name" value="PRKCSH_1"/>
    <property type="match status" value="1"/>
</dbReference>
<sequence length="524" mass="60067">MKSILYICLTLVCLTQQVLSLSPTYGVGPEELEYYKEGKYFNCLRSNVQIPFSQVNDDFCDCPDGTDEPGTSACSSNGRFYCQNIGHKGNYISSSFVNDGVCDCCDGSDEYQLKVKCKNNCKEIGEESRKKQNQVIEAYEIGLKKKKQMEEEGTRVFNEKTDEIIRLRKEIDPITQEIKELEVLIEQKKSERELENKRLLNEKEKKDKEIEGTDQQQHQQQQNIDQPKEGEENKEVVGENGENGENIVEQPEIQTSELLDAISKGKDDNNNINNNNNNNIDDNKNDNNKEDEIKNNNNIEKVDHTTVNNNNNNKNDLNDDDNDEEDNDDDDDDEEELVNKLQIIFKKIKSIKNSVYNFILPILPNRFISLKDMGNLGGLESELSKKRESLKEKENEIEKIDKMLKSDLGVNNVFIPLYSKCFDLATKEYTYSVCPYEKASQGHTSLGKFESFGDNGKMMLFENGQQCWGGPKRSLKVLMECGQDNELYDVQEPGKCEYTIKFKTPVLCSEEHLKILRLEGDHSL</sequence>
<dbReference type="GO" id="GO:0017177">
    <property type="term" value="C:glucosidase II complex"/>
    <property type="evidence" value="ECO:0000318"/>
    <property type="project" value="GO_Central"/>
</dbReference>
<evidence type="ECO:0000256" key="6">
    <source>
        <dbReference type="SAM" id="MobiDB-lite"/>
    </source>
</evidence>
<keyword evidence="2 7" id="KW-0732">Signal</keyword>
<feature type="compositionally biased region" description="Basic and acidic residues" evidence="6">
    <location>
        <begin position="196"/>
        <end position="211"/>
    </location>
</feature>
<feature type="signal peptide" evidence="7">
    <location>
        <begin position="1"/>
        <end position="20"/>
    </location>
</feature>
<accession>Q55BK1</accession>
<dbReference type="HOGENOM" id="CLU_016834_1_0_1"/>
<dbReference type="InterPro" id="IPR044865">
    <property type="entry name" value="MRH_dom"/>
</dbReference>
<evidence type="ECO:0000313" key="9">
    <source>
        <dbReference type="EMBL" id="EAL71892.2"/>
    </source>
</evidence>
<dbReference type="PROSITE" id="PS51914">
    <property type="entry name" value="MRH"/>
    <property type="match status" value="1"/>
</dbReference>
<evidence type="ECO:0000256" key="5">
    <source>
        <dbReference type="SAM" id="Coils"/>
    </source>
</evidence>
<dbReference type="STRING" id="44689.Q55BK1"/>
<evidence type="ECO:0000256" key="4">
    <source>
        <dbReference type="ARBA" id="ARBA00023157"/>
    </source>
</evidence>
<evidence type="ECO:0000256" key="1">
    <source>
        <dbReference type="ARBA" id="ARBA00022387"/>
    </source>
</evidence>
<dbReference type="InterPro" id="IPR039794">
    <property type="entry name" value="Gtb1-like"/>
</dbReference>
<feature type="compositionally biased region" description="Basic and acidic residues" evidence="6">
    <location>
        <begin position="281"/>
        <end position="304"/>
    </location>
</feature>
<evidence type="ECO:0000256" key="7">
    <source>
        <dbReference type="SAM" id="SignalP"/>
    </source>
</evidence>
<dbReference type="PROSITE" id="PS50068">
    <property type="entry name" value="LDLRA_2"/>
    <property type="match status" value="1"/>
</dbReference>
<evidence type="ECO:0000313" key="10">
    <source>
        <dbReference type="Proteomes" id="UP000002195"/>
    </source>
</evidence>
<dbReference type="EMBL" id="AAFI02000006">
    <property type="protein sequence ID" value="EAL71892.2"/>
    <property type="molecule type" value="Genomic_DNA"/>
</dbReference>
<reference evidence="9 10" key="1">
    <citation type="journal article" date="2005" name="Nature">
        <title>The genome of the social amoeba Dictyostelium discoideum.</title>
        <authorList>
            <consortium name="The Dictyostelium discoideum Sequencing Consortium"/>
            <person name="Eichinger L."/>
            <person name="Pachebat J.A."/>
            <person name="Glockner G."/>
            <person name="Rajandream M.A."/>
            <person name="Sucgang R."/>
            <person name="Berriman M."/>
            <person name="Song J."/>
            <person name="Olsen R."/>
            <person name="Szafranski K."/>
            <person name="Xu Q."/>
            <person name="Tunggal B."/>
            <person name="Kummerfeld S."/>
            <person name="Madera M."/>
            <person name="Konfortov B.A."/>
            <person name="Rivero F."/>
            <person name="Bankier A.T."/>
            <person name="Lehmann R."/>
            <person name="Hamlin N."/>
            <person name="Davies R."/>
            <person name="Gaudet P."/>
            <person name="Fey P."/>
            <person name="Pilcher K."/>
            <person name="Chen G."/>
            <person name="Saunders D."/>
            <person name="Sodergren E."/>
            <person name="Davis P."/>
            <person name="Kerhornou A."/>
            <person name="Nie X."/>
            <person name="Hall N."/>
            <person name="Anjard C."/>
            <person name="Hemphill L."/>
            <person name="Bason N."/>
            <person name="Farbrother P."/>
            <person name="Desany B."/>
            <person name="Just E."/>
            <person name="Morio T."/>
            <person name="Rost R."/>
            <person name="Churcher C."/>
            <person name="Cooper J."/>
            <person name="Haydock S."/>
            <person name="van Driessche N."/>
            <person name="Cronin A."/>
            <person name="Goodhead I."/>
            <person name="Muzny D."/>
            <person name="Mourier T."/>
            <person name="Pain A."/>
            <person name="Lu M."/>
            <person name="Harper D."/>
            <person name="Lindsay R."/>
            <person name="Hauser H."/>
            <person name="James K."/>
            <person name="Quiles M."/>
            <person name="Madan Babu M."/>
            <person name="Saito T."/>
            <person name="Buchrieser C."/>
            <person name="Wardroper A."/>
            <person name="Felder M."/>
            <person name="Thangavelu M."/>
            <person name="Johnson D."/>
            <person name="Knights A."/>
            <person name="Loulseged H."/>
            <person name="Mungall K."/>
            <person name="Oliver K."/>
            <person name="Price C."/>
            <person name="Quail M.A."/>
            <person name="Urushihara H."/>
            <person name="Hernandez J."/>
            <person name="Rabbinowitsch E."/>
            <person name="Steffen D."/>
            <person name="Sanders M."/>
            <person name="Ma J."/>
            <person name="Kohara Y."/>
            <person name="Sharp S."/>
            <person name="Simmonds M."/>
            <person name="Spiegler S."/>
            <person name="Tivey A."/>
            <person name="Sugano S."/>
            <person name="White B."/>
            <person name="Walker D."/>
            <person name="Woodward J."/>
            <person name="Winckler T."/>
            <person name="Tanaka Y."/>
            <person name="Shaulsky G."/>
            <person name="Schleicher M."/>
            <person name="Weinstock G."/>
            <person name="Rosenthal A."/>
            <person name="Cox E.C."/>
            <person name="Chisholm R.L."/>
            <person name="Gibbs R."/>
            <person name="Loomis W.F."/>
            <person name="Platzer M."/>
            <person name="Kay R.R."/>
            <person name="Williams J."/>
            <person name="Dear P.H."/>
            <person name="Noegel A.A."/>
            <person name="Barrell B."/>
            <person name="Kuspa A."/>
        </authorList>
    </citation>
    <scope>NUCLEOTIDE SEQUENCE [LARGE SCALE GENOMIC DNA]</scope>
    <source>
        <strain evidence="9 10">AX4</strain>
    </source>
</reference>
<keyword evidence="10" id="KW-1185">Reference proteome</keyword>
<dbReference type="CDD" id="cd00112">
    <property type="entry name" value="LDLa"/>
    <property type="match status" value="1"/>
</dbReference>
<protein>
    <recommendedName>
        <fullName evidence="1">Glucosidase 2 subunit beta</fullName>
    </recommendedName>
</protein>
<dbReference type="PhylomeDB" id="Q55BK1"/>
<feature type="coiled-coil region" evidence="5">
    <location>
        <begin position="376"/>
        <end position="403"/>
    </location>
</feature>
<organism evidence="9 10">
    <name type="scientific">Dictyostelium discoideum</name>
    <name type="common">Social amoeba</name>
    <dbReference type="NCBI Taxonomy" id="44689"/>
    <lineage>
        <taxon>Eukaryota</taxon>
        <taxon>Amoebozoa</taxon>
        <taxon>Evosea</taxon>
        <taxon>Eumycetozoa</taxon>
        <taxon>Dictyostelia</taxon>
        <taxon>Dictyosteliales</taxon>
        <taxon>Dictyosteliaceae</taxon>
        <taxon>Dictyostelium</taxon>
    </lineage>
</organism>
<feature type="region of interest" description="Disordered" evidence="6">
    <location>
        <begin position="196"/>
        <end position="334"/>
    </location>
</feature>
<dbReference type="SMR" id="Q55BK1"/>